<organism evidence="6 7">
    <name type="scientific">Rhypophila decipiens</name>
    <dbReference type="NCBI Taxonomy" id="261697"/>
    <lineage>
        <taxon>Eukaryota</taxon>
        <taxon>Fungi</taxon>
        <taxon>Dikarya</taxon>
        <taxon>Ascomycota</taxon>
        <taxon>Pezizomycotina</taxon>
        <taxon>Sordariomycetes</taxon>
        <taxon>Sordariomycetidae</taxon>
        <taxon>Sordariales</taxon>
        <taxon>Naviculisporaceae</taxon>
        <taxon>Rhypophila</taxon>
    </lineage>
</organism>
<dbReference type="Pfam" id="PF18380">
    <property type="entry name" value="GEN1_C"/>
    <property type="match status" value="1"/>
</dbReference>
<feature type="domain" description="XPG N-terminal" evidence="5">
    <location>
        <begin position="1"/>
        <end position="101"/>
    </location>
</feature>
<dbReference type="Proteomes" id="UP001301769">
    <property type="component" value="Unassembled WGS sequence"/>
</dbReference>
<dbReference type="SMART" id="SM00484">
    <property type="entry name" value="XPGI"/>
    <property type="match status" value="1"/>
</dbReference>
<dbReference type="EMBL" id="MU858085">
    <property type="protein sequence ID" value="KAK4215027.1"/>
    <property type="molecule type" value="Genomic_DNA"/>
</dbReference>
<dbReference type="AlphaFoldDB" id="A0AAN6YEC2"/>
<accession>A0AAN6YEC2</accession>
<reference evidence="6" key="1">
    <citation type="journal article" date="2023" name="Mol. Phylogenet. Evol.">
        <title>Genome-scale phylogeny and comparative genomics of the fungal order Sordariales.</title>
        <authorList>
            <person name="Hensen N."/>
            <person name="Bonometti L."/>
            <person name="Westerberg I."/>
            <person name="Brannstrom I.O."/>
            <person name="Guillou S."/>
            <person name="Cros-Aarteil S."/>
            <person name="Calhoun S."/>
            <person name="Haridas S."/>
            <person name="Kuo A."/>
            <person name="Mondo S."/>
            <person name="Pangilinan J."/>
            <person name="Riley R."/>
            <person name="LaButti K."/>
            <person name="Andreopoulos B."/>
            <person name="Lipzen A."/>
            <person name="Chen C."/>
            <person name="Yan M."/>
            <person name="Daum C."/>
            <person name="Ng V."/>
            <person name="Clum A."/>
            <person name="Steindorff A."/>
            <person name="Ohm R.A."/>
            <person name="Martin F."/>
            <person name="Silar P."/>
            <person name="Natvig D.O."/>
            <person name="Lalanne C."/>
            <person name="Gautier V."/>
            <person name="Ament-Velasquez S.L."/>
            <person name="Kruys A."/>
            <person name="Hutchinson M.I."/>
            <person name="Powell A.J."/>
            <person name="Barry K."/>
            <person name="Miller A.N."/>
            <person name="Grigoriev I.V."/>
            <person name="Debuchy R."/>
            <person name="Gladieux P."/>
            <person name="Hiltunen Thoren M."/>
            <person name="Johannesson H."/>
        </authorList>
    </citation>
    <scope>NUCLEOTIDE SEQUENCE</scope>
    <source>
        <strain evidence="6">PSN293</strain>
    </source>
</reference>
<feature type="compositionally biased region" description="Low complexity" evidence="3">
    <location>
        <begin position="735"/>
        <end position="754"/>
    </location>
</feature>
<dbReference type="GO" id="GO:0006281">
    <property type="term" value="P:DNA repair"/>
    <property type="evidence" value="ECO:0007669"/>
    <property type="project" value="UniProtKB-ARBA"/>
</dbReference>
<evidence type="ECO:0000259" key="5">
    <source>
        <dbReference type="SMART" id="SM00485"/>
    </source>
</evidence>
<dbReference type="SUPFAM" id="SSF88723">
    <property type="entry name" value="PIN domain-like"/>
    <property type="match status" value="1"/>
</dbReference>
<dbReference type="InterPro" id="IPR036279">
    <property type="entry name" value="5-3_exonuclease_C_sf"/>
</dbReference>
<keyword evidence="7" id="KW-1185">Reference proteome</keyword>
<feature type="compositionally biased region" description="Polar residues" evidence="3">
    <location>
        <begin position="566"/>
        <end position="594"/>
    </location>
</feature>
<gene>
    <name evidence="6" type="ORF">QBC37DRAFT_472339</name>
</gene>
<dbReference type="InterPro" id="IPR006086">
    <property type="entry name" value="XPG-I_dom"/>
</dbReference>
<dbReference type="GO" id="GO:0008821">
    <property type="term" value="F:crossover junction DNA endonuclease activity"/>
    <property type="evidence" value="ECO:0007669"/>
    <property type="project" value="InterPro"/>
</dbReference>
<proteinExistence type="predicted"/>
<dbReference type="InterPro" id="IPR006085">
    <property type="entry name" value="XPG_DNA_repair_N"/>
</dbReference>
<evidence type="ECO:0000256" key="3">
    <source>
        <dbReference type="SAM" id="MobiDB-lite"/>
    </source>
</evidence>
<evidence type="ECO:0000256" key="2">
    <source>
        <dbReference type="ARBA" id="ARBA00022801"/>
    </source>
</evidence>
<feature type="region of interest" description="Disordered" evidence="3">
    <location>
        <begin position="417"/>
        <end position="438"/>
    </location>
</feature>
<evidence type="ECO:0000313" key="7">
    <source>
        <dbReference type="Proteomes" id="UP001301769"/>
    </source>
</evidence>
<feature type="compositionally biased region" description="Pro residues" evidence="3">
    <location>
        <begin position="645"/>
        <end position="654"/>
    </location>
</feature>
<dbReference type="CDD" id="cd09870">
    <property type="entry name" value="PIN_YEN1"/>
    <property type="match status" value="1"/>
</dbReference>
<dbReference type="Pfam" id="PF00867">
    <property type="entry name" value="XPG_I"/>
    <property type="match status" value="1"/>
</dbReference>
<feature type="domain" description="XPG-I" evidence="4">
    <location>
        <begin position="110"/>
        <end position="188"/>
    </location>
</feature>
<name>A0AAN6YEC2_9PEZI</name>
<keyword evidence="1" id="KW-0540">Nuclease</keyword>
<feature type="region of interest" description="Disordered" evidence="3">
    <location>
        <begin position="531"/>
        <end position="812"/>
    </location>
</feature>
<keyword evidence="2" id="KW-0378">Hydrolase</keyword>
<dbReference type="InterPro" id="IPR006084">
    <property type="entry name" value="XPG/Rad2"/>
</dbReference>
<dbReference type="SMART" id="SM00485">
    <property type="entry name" value="XPGN"/>
    <property type="match status" value="1"/>
</dbReference>
<feature type="compositionally biased region" description="Acidic residues" evidence="3">
    <location>
        <begin position="417"/>
        <end position="427"/>
    </location>
</feature>
<protein>
    <recommendedName>
        <fullName evidence="8">Flap structure-specific endonuclease</fullName>
    </recommendedName>
</protein>
<evidence type="ECO:0000313" key="6">
    <source>
        <dbReference type="EMBL" id="KAK4215027.1"/>
    </source>
</evidence>
<dbReference type="PRINTS" id="PR00853">
    <property type="entry name" value="XPGRADSUPER"/>
</dbReference>
<evidence type="ECO:0000256" key="1">
    <source>
        <dbReference type="ARBA" id="ARBA00022722"/>
    </source>
</evidence>
<sequence>MGIKGIYKEIGPGQRIALSKLAIDHLEKTGRPFRLAIDFSIWQFQVQAARGGSNPAIRTLFYRLVRLLGLAIQPIFVFDGPNKPAFKRNKRSGRGEGTAVATAMAKRMIRLFGLAYHDAPGEAEAECALLQREGVVDAVLSEDVDTIMFGCRRTLRNWTAESTKGSKTPTHVSMYEVDRLSGGGNSGIKGLDREGMVLVALMSGGDYLPEGVPGCGVKVACEAARAGFGTDLCRIKRSDKEGLGEWRERLLRELRTNESGFFRTKHKALEIPEGFPDMEVLRYYTHPVVSQQTTVDRVKAKFPGKQDVDLVGLREFVRETFDWTYRAGAVKLIRNLAPGLLVQLMLQRMGPGLGLAEESTLVKGVSSRRTHFSTDATPELRISFVPTDIVGLDLEAETEEQVEAFGRTGIALNSDDEFEEGVGEELEQSAGGKTYDPSQPDLAWIPEVLAKLSIPQTVELFEDKQRAKVDKAAAKAAKKPRAKKSDMPVGAIDKYLKTTKATPAASILGTQSTAIPAFLVTQDAVRPQLARAMSTKAAQPAAEGAKSKPKKSSKAKAPKPTAAVNPWSQMGSQISPRITKTKSATNMSTKTNKSGFADEPILISSSPAPAPTSPARDARVIEQANPTRKRTKSPPTQSQLLPDPFGSPPSPSPCSAPGKKLSTSPPPQFRKPKPFKRTNSGAEDGTIMTQSSIKAFGKVTPVPDPAPVLTTKNSSALIDDDDDPFASSPPRILERASPSARTTSMSSTSSVSPATRPPASPFLSASTPPTWSSPSSSSTRTASPSLSASRSAASRPSSKRTPGPSPLRLSPI</sequence>
<feature type="compositionally biased region" description="Low complexity" evidence="3">
    <location>
        <begin position="764"/>
        <end position="802"/>
    </location>
</feature>
<evidence type="ECO:0000259" key="4">
    <source>
        <dbReference type="SMART" id="SM00484"/>
    </source>
</evidence>
<dbReference type="InterPro" id="IPR029060">
    <property type="entry name" value="PIN-like_dom_sf"/>
</dbReference>
<dbReference type="PANTHER" id="PTHR11081:SF75">
    <property type="entry name" value="ENDONUCLEASE, PUTATIVE (AFU_ORTHOLOGUE AFUA_3G13260)-RELATED"/>
    <property type="match status" value="1"/>
</dbReference>
<feature type="compositionally biased region" description="Basic residues" evidence="3">
    <location>
        <begin position="547"/>
        <end position="557"/>
    </location>
</feature>
<dbReference type="SUPFAM" id="SSF47807">
    <property type="entry name" value="5' to 3' exonuclease, C-terminal subdomain"/>
    <property type="match status" value="1"/>
</dbReference>
<dbReference type="GO" id="GO:0017108">
    <property type="term" value="F:5'-flap endonuclease activity"/>
    <property type="evidence" value="ECO:0007669"/>
    <property type="project" value="TreeGrafter"/>
</dbReference>
<evidence type="ECO:0008006" key="8">
    <source>
        <dbReference type="Google" id="ProtNLM"/>
    </source>
</evidence>
<dbReference type="InterPro" id="IPR041177">
    <property type="entry name" value="GEN1_C"/>
</dbReference>
<dbReference type="InterPro" id="IPR037316">
    <property type="entry name" value="Yen1_H3TH"/>
</dbReference>
<dbReference type="FunFam" id="3.40.50.1010:FF:000037">
    <property type="entry name" value="Rad2-like endonuclease, putative (AFU_orthologue AFUA_3G13260)"/>
    <property type="match status" value="1"/>
</dbReference>
<dbReference type="Pfam" id="PF00752">
    <property type="entry name" value="XPG_N"/>
    <property type="match status" value="1"/>
</dbReference>
<dbReference type="PANTHER" id="PTHR11081">
    <property type="entry name" value="FLAP ENDONUCLEASE FAMILY MEMBER"/>
    <property type="match status" value="1"/>
</dbReference>
<dbReference type="Gene3D" id="3.40.50.1010">
    <property type="entry name" value="5'-nuclease"/>
    <property type="match status" value="1"/>
</dbReference>
<comment type="caution">
    <text evidence="6">The sequence shown here is derived from an EMBL/GenBank/DDBJ whole genome shotgun (WGS) entry which is preliminary data.</text>
</comment>
<dbReference type="CDD" id="cd09906">
    <property type="entry name" value="H3TH_YEN1"/>
    <property type="match status" value="1"/>
</dbReference>
<dbReference type="Gene3D" id="1.10.150.20">
    <property type="entry name" value="5' to 3' exonuclease, C-terminal subdomain"/>
    <property type="match status" value="1"/>
</dbReference>
<dbReference type="FunFam" id="3.40.50.1010:FF:000051">
    <property type="entry name" value="Rad2-like endonuclease, putative (AFU_orthologue AFUA_3G13260)"/>
    <property type="match status" value="1"/>
</dbReference>
<reference evidence="6" key="2">
    <citation type="submission" date="2023-05" db="EMBL/GenBank/DDBJ databases">
        <authorList>
            <consortium name="Lawrence Berkeley National Laboratory"/>
            <person name="Steindorff A."/>
            <person name="Hensen N."/>
            <person name="Bonometti L."/>
            <person name="Westerberg I."/>
            <person name="Brannstrom I.O."/>
            <person name="Guillou S."/>
            <person name="Cros-Aarteil S."/>
            <person name="Calhoun S."/>
            <person name="Haridas S."/>
            <person name="Kuo A."/>
            <person name="Mondo S."/>
            <person name="Pangilinan J."/>
            <person name="Riley R."/>
            <person name="Labutti K."/>
            <person name="Andreopoulos B."/>
            <person name="Lipzen A."/>
            <person name="Chen C."/>
            <person name="Yanf M."/>
            <person name="Daum C."/>
            <person name="Ng V."/>
            <person name="Clum A."/>
            <person name="Ohm R."/>
            <person name="Martin F."/>
            <person name="Silar P."/>
            <person name="Natvig D."/>
            <person name="Lalanne C."/>
            <person name="Gautier V."/>
            <person name="Ament-Velasquez S.L."/>
            <person name="Kruys A."/>
            <person name="Hutchinson M.I."/>
            <person name="Powell A.J."/>
            <person name="Barry K."/>
            <person name="Miller A.N."/>
            <person name="Grigoriev I.V."/>
            <person name="Debuchy R."/>
            <person name="Gladieux P."/>
            <person name="Thoren M.H."/>
            <person name="Johannesson H."/>
        </authorList>
    </citation>
    <scope>NUCLEOTIDE SEQUENCE</scope>
    <source>
        <strain evidence="6">PSN293</strain>
    </source>
</reference>